<name>M0K4R4_9EURY</name>
<dbReference type="AlphaFoldDB" id="M0K4R4"/>
<accession>M0K4R4</accession>
<comment type="caution">
    <text evidence="1">The sequence shown here is derived from an EMBL/GenBank/DDBJ whole genome shotgun (WGS) entry which is preliminary data.</text>
</comment>
<reference evidence="1 2" key="1">
    <citation type="journal article" date="2014" name="PLoS Genet.">
        <title>Phylogenetically driven sequencing of extremely halophilic archaea reveals strategies for static and dynamic osmo-response.</title>
        <authorList>
            <person name="Becker E.A."/>
            <person name="Seitzer P.M."/>
            <person name="Tritt A."/>
            <person name="Larsen D."/>
            <person name="Krusor M."/>
            <person name="Yao A.I."/>
            <person name="Wu D."/>
            <person name="Madern D."/>
            <person name="Eisen J.A."/>
            <person name="Darling A.E."/>
            <person name="Facciotti M.T."/>
        </authorList>
    </citation>
    <scope>NUCLEOTIDE SEQUENCE [LARGE SCALE GENOMIC DNA]</scope>
    <source>
        <strain evidence="1 2">JCM 13557</strain>
    </source>
</reference>
<organism evidence="1 2">
    <name type="scientific">Haloarcula amylolytica JCM 13557</name>
    <dbReference type="NCBI Taxonomy" id="1227452"/>
    <lineage>
        <taxon>Archaea</taxon>
        <taxon>Methanobacteriati</taxon>
        <taxon>Methanobacteriota</taxon>
        <taxon>Stenosarchaea group</taxon>
        <taxon>Halobacteria</taxon>
        <taxon>Halobacteriales</taxon>
        <taxon>Haloarculaceae</taxon>
        <taxon>Haloarcula</taxon>
    </lineage>
</organism>
<gene>
    <name evidence="1" type="ORF">C442_19851</name>
</gene>
<protein>
    <submittedName>
        <fullName evidence="1">Uncharacterized protein</fullName>
    </submittedName>
</protein>
<proteinExistence type="predicted"/>
<dbReference type="EMBL" id="AOLW01000060">
    <property type="protein sequence ID" value="EMA14830.1"/>
    <property type="molecule type" value="Genomic_DNA"/>
</dbReference>
<sequence length="120" mass="13535">MTDVRDTLFRDPAEIGLGHEIIGDFQLVAGFNNYNESYSLAAEQYATIDNDLGWQMEDGFDDFSLIAVELADSAGLGPENGDRERIRRTSLDARAKFKQEQFPEVIEAIITKDNWKSDTI</sequence>
<dbReference type="Proteomes" id="UP000011623">
    <property type="component" value="Unassembled WGS sequence"/>
</dbReference>
<evidence type="ECO:0000313" key="2">
    <source>
        <dbReference type="Proteomes" id="UP000011623"/>
    </source>
</evidence>
<keyword evidence="2" id="KW-1185">Reference proteome</keyword>
<evidence type="ECO:0000313" key="1">
    <source>
        <dbReference type="EMBL" id="EMA14830.1"/>
    </source>
</evidence>